<dbReference type="InterPro" id="IPR052901">
    <property type="entry name" value="Bact_TGase-like"/>
</dbReference>
<dbReference type="PANTHER" id="PTHR42736">
    <property type="entry name" value="PROTEIN-GLUTAMINE GAMMA-GLUTAMYLTRANSFERASE"/>
    <property type="match status" value="1"/>
</dbReference>
<feature type="domain" description="Transglutaminase-like" evidence="3">
    <location>
        <begin position="506"/>
        <end position="577"/>
    </location>
</feature>
<keyword evidence="5" id="KW-1185">Reference proteome</keyword>
<gene>
    <name evidence="4" type="ORF">LRS13_17590</name>
</gene>
<dbReference type="PANTHER" id="PTHR42736:SF1">
    <property type="entry name" value="PROTEIN-GLUTAMINE GAMMA-GLUTAMYLTRANSFERASE"/>
    <property type="match status" value="1"/>
</dbReference>
<dbReference type="Gene3D" id="3.10.620.30">
    <property type="match status" value="1"/>
</dbReference>
<feature type="transmembrane region" description="Helical" evidence="2">
    <location>
        <begin position="80"/>
        <end position="99"/>
    </location>
</feature>
<evidence type="ECO:0000313" key="5">
    <source>
        <dbReference type="Proteomes" id="UP001058860"/>
    </source>
</evidence>
<evidence type="ECO:0000313" key="4">
    <source>
        <dbReference type="EMBL" id="UUY02501.1"/>
    </source>
</evidence>
<feature type="region of interest" description="Disordered" evidence="1">
    <location>
        <begin position="571"/>
        <end position="626"/>
    </location>
</feature>
<dbReference type="RefSeq" id="WP_353863028.1">
    <property type="nucleotide sequence ID" value="NZ_CP088295.1"/>
</dbReference>
<feature type="transmembrane region" description="Helical" evidence="2">
    <location>
        <begin position="136"/>
        <end position="158"/>
    </location>
</feature>
<dbReference type="InterPro" id="IPR002931">
    <property type="entry name" value="Transglutaminase-like"/>
</dbReference>
<keyword evidence="2" id="KW-1133">Transmembrane helix</keyword>
<dbReference type="EMBL" id="CP088295">
    <property type="protein sequence ID" value="UUY02501.1"/>
    <property type="molecule type" value="Genomic_DNA"/>
</dbReference>
<protein>
    <submittedName>
        <fullName evidence="4">Transglutaminase-like domain-containing protein</fullName>
    </submittedName>
</protein>
<dbReference type="InterPro" id="IPR038765">
    <property type="entry name" value="Papain-like_cys_pep_sf"/>
</dbReference>
<feature type="transmembrane region" description="Helical" evidence="2">
    <location>
        <begin position="23"/>
        <end position="44"/>
    </location>
</feature>
<dbReference type="SMART" id="SM00460">
    <property type="entry name" value="TGc"/>
    <property type="match status" value="1"/>
</dbReference>
<feature type="transmembrane region" description="Helical" evidence="2">
    <location>
        <begin position="215"/>
        <end position="237"/>
    </location>
</feature>
<dbReference type="Proteomes" id="UP001058860">
    <property type="component" value="Chromosome"/>
</dbReference>
<evidence type="ECO:0000256" key="1">
    <source>
        <dbReference type="SAM" id="MobiDB-lite"/>
    </source>
</evidence>
<organism evidence="4 5">
    <name type="scientific">Svornostia abyssi</name>
    <dbReference type="NCBI Taxonomy" id="2898438"/>
    <lineage>
        <taxon>Bacteria</taxon>
        <taxon>Bacillati</taxon>
        <taxon>Actinomycetota</taxon>
        <taxon>Thermoleophilia</taxon>
        <taxon>Solirubrobacterales</taxon>
        <taxon>Baekduiaceae</taxon>
        <taxon>Svornostia</taxon>
    </lineage>
</organism>
<keyword evidence="2" id="KW-0472">Membrane</keyword>
<keyword evidence="2" id="KW-0812">Transmembrane</keyword>
<accession>A0ABY5PCZ0</accession>
<dbReference type="SUPFAM" id="SSF54001">
    <property type="entry name" value="Cysteine proteinases"/>
    <property type="match status" value="1"/>
</dbReference>
<evidence type="ECO:0000256" key="2">
    <source>
        <dbReference type="SAM" id="Phobius"/>
    </source>
</evidence>
<proteinExistence type="predicted"/>
<reference evidence="5" key="1">
    <citation type="submission" date="2021-11" db="EMBL/GenBank/DDBJ databases">
        <title>Cultivation dependent microbiological survey of springs from the worlds oldest radium mine currently devoted to the extraction of radon-saturated water.</title>
        <authorList>
            <person name="Kapinusova G."/>
            <person name="Smrhova T."/>
            <person name="Strejcek M."/>
            <person name="Suman J."/>
            <person name="Jani K."/>
            <person name="Pajer P."/>
            <person name="Uhlik O."/>
        </authorList>
    </citation>
    <scope>NUCLEOTIDE SEQUENCE [LARGE SCALE GENOMIC DNA]</scope>
    <source>
        <strain evidence="5">J379</strain>
    </source>
</reference>
<feature type="transmembrane region" description="Helical" evidence="2">
    <location>
        <begin position="632"/>
        <end position="651"/>
    </location>
</feature>
<name>A0ABY5PCZ0_9ACTN</name>
<feature type="transmembrane region" description="Helical" evidence="2">
    <location>
        <begin position="165"/>
        <end position="185"/>
    </location>
</feature>
<feature type="transmembrane region" description="Helical" evidence="2">
    <location>
        <begin position="191"/>
        <end position="208"/>
    </location>
</feature>
<feature type="transmembrane region" description="Helical" evidence="2">
    <location>
        <begin position="50"/>
        <end position="68"/>
    </location>
</feature>
<dbReference type="Pfam" id="PF01841">
    <property type="entry name" value="Transglut_core"/>
    <property type="match status" value="1"/>
</dbReference>
<evidence type="ECO:0000259" key="3">
    <source>
        <dbReference type="SMART" id="SM00460"/>
    </source>
</evidence>
<sequence length="751" mass="79271">MSATAPPPVRRRAPSGGPLLPRALARLLAFTLLGAVGAIAWGGMVLPARGWALLAFALVAAAAGAALAHTGRLRTSVRALVAASIALGLLILGALAAGIPARLLVPGGWGELAAGIAQGAEASPGITVPYGGADEWVRIVLMLGAPVLLGLAAFLAFWPRTRDRLGLPVAAAVALAAVSAVPAVQVPGDTPLVQGAVLAVLLVAFLGLERVPRRAAPLAAGLVAAATVAGVIAAPVFDADEPLIDYEEIAQSLTPEVGQRFAWDHEYGPMDWPRDGSEVLRVKAPRGTYWKATALTIFDGIRWEREAGAERRGLQTEINRDRPDWITKLRFTVRGMTTEEFLGAGTVLGISKSPRQPVVSGPGEFRVEDRPLRSGHTYEAEAYVPRPSTRALAAAGTLYPAFVADELAVQLPPEERGRPRPEVRFAPFGSAQPALATVDGQVVAGARVDAAIRRSAYARTYALAQRLRAGADTPYEYVRAVERHLARGFTYDESPPARAVPLDAFLFVDRTGYCQQFSGAMALLLRMGGVPARVATGFSPGAYDRDRREYVVRDTDAHSWVEVYSPGSGWVAFDPTPGESPARSRDLAAPPALPRDTPADPGPAQERDREPEPVGPTPEPAAEDARAIPRSVFVGGAVLLLGAIAAGAGVAHRRRRRARAPVATALDDLERAMRRVGRPLPPKTTLGALAQRFAGTAGEPYVRALERARYGPPGASATGPDARERAGLRRALGARGGPLGRLRAWWALPPG</sequence>